<feature type="transmembrane region" description="Helical" evidence="5">
    <location>
        <begin position="163"/>
        <end position="182"/>
    </location>
</feature>
<dbReference type="GO" id="GO:0016020">
    <property type="term" value="C:membrane"/>
    <property type="evidence" value="ECO:0007669"/>
    <property type="project" value="UniProtKB-SubCell"/>
</dbReference>
<evidence type="ECO:0000256" key="1">
    <source>
        <dbReference type="ARBA" id="ARBA00004141"/>
    </source>
</evidence>
<evidence type="ECO:0000256" key="2">
    <source>
        <dbReference type="ARBA" id="ARBA00022692"/>
    </source>
</evidence>
<dbReference type="EMBL" id="AOME01000092">
    <property type="protein sequence ID" value="EMA48418.1"/>
    <property type="molecule type" value="Genomic_DNA"/>
</dbReference>
<feature type="transmembrane region" description="Helical" evidence="5">
    <location>
        <begin position="74"/>
        <end position="96"/>
    </location>
</feature>
<feature type="domain" description="EamA" evidence="6">
    <location>
        <begin position="165"/>
        <end position="298"/>
    </location>
</feature>
<evidence type="ECO:0000259" key="6">
    <source>
        <dbReference type="Pfam" id="PF00892"/>
    </source>
</evidence>
<accession>M0MSU2</accession>
<gene>
    <name evidence="7" type="ORF">C450_19781</name>
</gene>
<dbReference type="PATRIC" id="fig|1227456.3.peg.4003"/>
<keyword evidence="4 5" id="KW-0472">Membrane</keyword>
<dbReference type="PANTHER" id="PTHR32322">
    <property type="entry name" value="INNER MEMBRANE TRANSPORTER"/>
    <property type="match status" value="1"/>
</dbReference>
<keyword evidence="2 5" id="KW-0812">Transmembrane</keyword>
<evidence type="ECO:0000256" key="4">
    <source>
        <dbReference type="ARBA" id="ARBA00023136"/>
    </source>
</evidence>
<feature type="transmembrane region" description="Helical" evidence="5">
    <location>
        <begin position="282"/>
        <end position="299"/>
    </location>
</feature>
<name>M0MSU2_9EURY</name>
<evidence type="ECO:0000256" key="5">
    <source>
        <dbReference type="SAM" id="Phobius"/>
    </source>
</evidence>
<feature type="transmembrane region" description="Helical" evidence="5">
    <location>
        <begin position="138"/>
        <end position="157"/>
    </location>
</feature>
<feature type="domain" description="EamA" evidence="6">
    <location>
        <begin position="17"/>
        <end position="150"/>
    </location>
</feature>
<dbReference type="PANTHER" id="PTHR32322:SF2">
    <property type="entry name" value="EAMA DOMAIN-CONTAINING PROTEIN"/>
    <property type="match status" value="1"/>
</dbReference>
<dbReference type="InterPro" id="IPR037185">
    <property type="entry name" value="EmrE-like"/>
</dbReference>
<dbReference type="InterPro" id="IPR050638">
    <property type="entry name" value="AA-Vitamin_Transporters"/>
</dbReference>
<comment type="caution">
    <text evidence="7">The sequence shown here is derived from an EMBL/GenBank/DDBJ whole genome shotgun (WGS) entry which is preliminary data.</text>
</comment>
<feature type="transmembrane region" description="Helical" evidence="5">
    <location>
        <begin position="12"/>
        <end position="32"/>
    </location>
</feature>
<dbReference type="AlphaFoldDB" id="M0MSU2"/>
<dbReference type="SUPFAM" id="SSF103481">
    <property type="entry name" value="Multidrug resistance efflux transporter EmrE"/>
    <property type="match status" value="2"/>
</dbReference>
<evidence type="ECO:0000313" key="8">
    <source>
        <dbReference type="Proteomes" id="UP000011625"/>
    </source>
</evidence>
<organism evidence="7 8">
    <name type="scientific">Halococcus salifodinae DSM 8989</name>
    <dbReference type="NCBI Taxonomy" id="1227456"/>
    <lineage>
        <taxon>Archaea</taxon>
        <taxon>Methanobacteriati</taxon>
        <taxon>Methanobacteriota</taxon>
        <taxon>Stenosarchaea group</taxon>
        <taxon>Halobacteria</taxon>
        <taxon>Halobacteriales</taxon>
        <taxon>Halococcaceae</taxon>
        <taxon>Halococcus</taxon>
    </lineage>
</organism>
<comment type="subcellular location">
    <subcellularLocation>
        <location evidence="1">Membrane</location>
        <topology evidence="1">Multi-pass membrane protein</topology>
    </subcellularLocation>
</comment>
<keyword evidence="3 5" id="KW-1133">Transmembrane helix</keyword>
<keyword evidence="8" id="KW-1185">Reference proteome</keyword>
<protein>
    <submittedName>
        <fullName evidence="7">Dmt(Drug/metabolite transporter) superfamily permease</fullName>
    </submittedName>
</protein>
<dbReference type="Proteomes" id="UP000011625">
    <property type="component" value="Unassembled WGS sequence"/>
</dbReference>
<feature type="transmembrane region" description="Helical" evidence="5">
    <location>
        <begin position="194"/>
        <end position="213"/>
    </location>
</feature>
<feature type="transmembrane region" description="Helical" evidence="5">
    <location>
        <begin position="38"/>
        <end position="62"/>
    </location>
</feature>
<dbReference type="InterPro" id="IPR000620">
    <property type="entry name" value="EamA_dom"/>
</dbReference>
<evidence type="ECO:0000313" key="7">
    <source>
        <dbReference type="EMBL" id="EMA48418.1"/>
    </source>
</evidence>
<dbReference type="Pfam" id="PF00892">
    <property type="entry name" value="EamA"/>
    <property type="match status" value="2"/>
</dbReference>
<feature type="transmembrane region" description="Helical" evidence="5">
    <location>
        <begin position="259"/>
        <end position="276"/>
    </location>
</feature>
<reference evidence="7 8" key="1">
    <citation type="journal article" date="2014" name="PLoS Genet.">
        <title>Phylogenetically driven sequencing of extremely halophilic archaea reveals strategies for static and dynamic osmo-response.</title>
        <authorList>
            <person name="Becker E.A."/>
            <person name="Seitzer P.M."/>
            <person name="Tritt A."/>
            <person name="Larsen D."/>
            <person name="Krusor M."/>
            <person name="Yao A.I."/>
            <person name="Wu D."/>
            <person name="Madern D."/>
            <person name="Eisen J.A."/>
            <person name="Darling A.E."/>
            <person name="Facciotti M.T."/>
        </authorList>
    </citation>
    <scope>NUCLEOTIDE SEQUENCE [LARGE SCALE GENOMIC DNA]</scope>
    <source>
        <strain evidence="7 8">DSM 8989</strain>
    </source>
</reference>
<feature type="transmembrane region" description="Helical" evidence="5">
    <location>
        <begin position="225"/>
        <end position="247"/>
    </location>
</feature>
<sequence length="339" mass="35466">MLAGQRVMASRYRVLGLFVVASTLFGGTFVAAKGGLAYFPPLLFVAFRFDIGTALMLPYVLVRFPREKWLPRTRADVAGILAAGVFTIGLTNAFIFVGQQSVTSGVGAIFMSLNPILTPVFAAVLVSDEGFSRYDAGGMLLGFVGVVLVASIDPTNLFDGAVIGKAVLLAGAVCGGLGGVLIRRADSSLPSSVRTAWGLPIGALLCHFMSLAAGEQPALIEWTPAGLVALGYVGVFSGALAFIAYFGLLDEVGAIRGNMIFYVVPIVATLGGWVLLGETISPLTIAGFVTIVCGFAIIGREPITTELARFRAYIGAKLGSATEQMATVARTDPNWGEQD</sequence>
<proteinExistence type="predicted"/>
<evidence type="ECO:0000256" key="3">
    <source>
        <dbReference type="ARBA" id="ARBA00022989"/>
    </source>
</evidence>
<feature type="transmembrane region" description="Helical" evidence="5">
    <location>
        <begin position="102"/>
        <end position="126"/>
    </location>
</feature>